<evidence type="ECO:0000256" key="1">
    <source>
        <dbReference type="SAM" id="Phobius"/>
    </source>
</evidence>
<sequence>MVAIIVSLVVVGAGLWLGVGQAGTEMASFGWLLVVLGLVFLAVNLYLRRRGFGMPRRRN</sequence>
<dbReference type="EMBL" id="JAVREJ010000015">
    <property type="protein sequence ID" value="MDT0351910.1"/>
    <property type="molecule type" value="Genomic_DNA"/>
</dbReference>
<evidence type="ECO:0000313" key="3">
    <source>
        <dbReference type="Proteomes" id="UP001183202"/>
    </source>
</evidence>
<dbReference type="Proteomes" id="UP001183202">
    <property type="component" value="Unassembled WGS sequence"/>
</dbReference>
<organism evidence="2 3">
    <name type="scientific">Pseudonocardia charpentierae</name>
    <dbReference type="NCBI Taxonomy" id="3075545"/>
    <lineage>
        <taxon>Bacteria</taxon>
        <taxon>Bacillati</taxon>
        <taxon>Actinomycetota</taxon>
        <taxon>Actinomycetes</taxon>
        <taxon>Pseudonocardiales</taxon>
        <taxon>Pseudonocardiaceae</taxon>
        <taxon>Pseudonocardia</taxon>
    </lineage>
</organism>
<gene>
    <name evidence="2" type="ORF">RM445_20495</name>
</gene>
<keyword evidence="1" id="KW-0812">Transmembrane</keyword>
<protein>
    <submittedName>
        <fullName evidence="2">Uncharacterized protein</fullName>
    </submittedName>
</protein>
<feature type="transmembrane region" description="Helical" evidence="1">
    <location>
        <begin position="30"/>
        <end position="47"/>
    </location>
</feature>
<proteinExistence type="predicted"/>
<keyword evidence="1" id="KW-1133">Transmembrane helix</keyword>
<name>A0ABU2NDV0_9PSEU</name>
<reference evidence="3" key="1">
    <citation type="submission" date="2023-07" db="EMBL/GenBank/DDBJ databases">
        <title>30 novel species of actinomycetes from the DSMZ collection.</title>
        <authorList>
            <person name="Nouioui I."/>
        </authorList>
    </citation>
    <scope>NUCLEOTIDE SEQUENCE [LARGE SCALE GENOMIC DNA]</scope>
    <source>
        <strain evidence="3">DSM 45834</strain>
    </source>
</reference>
<keyword evidence="3" id="KW-1185">Reference proteome</keyword>
<dbReference type="RefSeq" id="WP_311558405.1">
    <property type="nucleotide sequence ID" value="NZ_JAVREJ010000015.1"/>
</dbReference>
<keyword evidence="1" id="KW-0472">Membrane</keyword>
<comment type="caution">
    <text evidence="2">The sequence shown here is derived from an EMBL/GenBank/DDBJ whole genome shotgun (WGS) entry which is preliminary data.</text>
</comment>
<evidence type="ECO:0000313" key="2">
    <source>
        <dbReference type="EMBL" id="MDT0351910.1"/>
    </source>
</evidence>
<accession>A0ABU2NDV0</accession>